<protein>
    <recommendedName>
        <fullName evidence="3">Xylanolytic transcriptional activator regulatory domain-containing protein</fullName>
    </recommendedName>
</protein>
<dbReference type="Gene3D" id="4.10.240.10">
    <property type="entry name" value="Zn(2)-C6 fungal-type DNA-binding domain"/>
    <property type="match status" value="1"/>
</dbReference>
<reference evidence="4 5" key="1">
    <citation type="submission" date="2017-06" db="EMBL/GenBank/DDBJ databases">
        <title>Ant-infecting Ophiocordyceps genomes reveal a high diversity of potential behavioral manipulation genes and a possible major role for enterotoxins.</title>
        <authorList>
            <person name="De Bekker C."/>
            <person name="Evans H.C."/>
            <person name="Brachmann A."/>
            <person name="Hughes D.P."/>
        </authorList>
    </citation>
    <scope>NUCLEOTIDE SEQUENCE [LARGE SCALE GENOMIC DNA]</scope>
    <source>
        <strain evidence="4 5">1348a</strain>
    </source>
</reference>
<dbReference type="Proteomes" id="UP000224854">
    <property type="component" value="Unassembled WGS sequence"/>
</dbReference>
<dbReference type="GO" id="GO:0006351">
    <property type="term" value="P:DNA-templated transcription"/>
    <property type="evidence" value="ECO:0007669"/>
    <property type="project" value="InterPro"/>
</dbReference>
<dbReference type="GO" id="GO:0008270">
    <property type="term" value="F:zinc ion binding"/>
    <property type="evidence" value="ECO:0007669"/>
    <property type="project" value="InterPro"/>
</dbReference>
<dbReference type="InterPro" id="IPR001138">
    <property type="entry name" value="Zn2Cys6_DnaBD"/>
</dbReference>
<comment type="caution">
    <text evidence="4">The sequence shown here is derived from an EMBL/GenBank/DDBJ whole genome shotgun (WGS) entry which is preliminary data.</text>
</comment>
<evidence type="ECO:0000259" key="3">
    <source>
        <dbReference type="SMART" id="SM00906"/>
    </source>
</evidence>
<dbReference type="EMBL" id="NJEU01000333">
    <property type="protein sequence ID" value="PHH76133.1"/>
    <property type="molecule type" value="Genomic_DNA"/>
</dbReference>
<evidence type="ECO:0000256" key="2">
    <source>
        <dbReference type="ARBA" id="ARBA00023242"/>
    </source>
</evidence>
<proteinExistence type="predicted"/>
<evidence type="ECO:0000256" key="1">
    <source>
        <dbReference type="ARBA" id="ARBA00022723"/>
    </source>
</evidence>
<dbReference type="InterPro" id="IPR050987">
    <property type="entry name" value="AtrR-like"/>
</dbReference>
<dbReference type="InterPro" id="IPR036864">
    <property type="entry name" value="Zn2-C6_fun-type_DNA-bd_sf"/>
</dbReference>
<dbReference type="SMART" id="SM00906">
    <property type="entry name" value="Fungal_trans"/>
    <property type="match status" value="1"/>
</dbReference>
<dbReference type="PANTHER" id="PTHR46910">
    <property type="entry name" value="TRANSCRIPTION FACTOR PDR1"/>
    <property type="match status" value="1"/>
</dbReference>
<keyword evidence="2" id="KW-0539">Nucleus</keyword>
<feature type="domain" description="Xylanolytic transcriptional activator regulatory" evidence="3">
    <location>
        <begin position="287"/>
        <end position="359"/>
    </location>
</feature>
<evidence type="ECO:0000313" key="4">
    <source>
        <dbReference type="EMBL" id="PHH76133.1"/>
    </source>
</evidence>
<dbReference type="Pfam" id="PF04082">
    <property type="entry name" value="Fungal_trans"/>
    <property type="match status" value="1"/>
</dbReference>
<dbReference type="PANTHER" id="PTHR46910:SF5">
    <property type="entry name" value="ZN(II)2CYS6 TRANSCRIPTION FACTOR (EUROFUNG)"/>
    <property type="match status" value="1"/>
</dbReference>
<dbReference type="GO" id="GO:0000981">
    <property type="term" value="F:DNA-binding transcription factor activity, RNA polymerase II-specific"/>
    <property type="evidence" value="ECO:0007669"/>
    <property type="project" value="InterPro"/>
</dbReference>
<accession>A0A2C5Z8E7</accession>
<sequence>MGHNGVIPRAIRCNRKHPCSNCITSSLVCQPTSNGNASSPASSPTTQVDALHQRLSTLESAFQSLAAQHNAPILKIPATQLATTPPAVPRKGDSSFDRLAYAASQVPELSYTTTSAVAKEVNELLSTITSGEASHLDKRCPGDAKGQRWNGDAKMDLQMDLVPSDFVASLFRTLRDSESLLFLFHPIHDLAQLEALCQHVYFPVDPLTTGQLTVFHGALYFALFEQSQSPTPHLDAEQVQQHLALCWHNFEAGLGSHELFAVASYENTLALAMGALDARIKGQVALQWNYTTAAARHCLTLGYHRSETMSRMPAAESESRLRLFWHVYMSDSGLSLSLGRASLIQEWDIDAPPVTISKLPTRIPWDRAFAALVHFSVLKARIFKQLYSPRARLIDNAQRCRIVAELVEKLAQWYVAWQRIDFTDAHYSRIIQAASAGVDVTYFSVLTLLHRGINSSTAVADISAECFEAARRGLEAHLAYYPHMVDQGPCAEGLYATWILLFSSFTPFIVTFLHCIGHSDVNDLQLLARVVETIEHMAGVVTGCQRQSEICKALYHVAETFVGSRAEQQLDQGSVQPGQVLNLSLQSPMSGGNEWMSLETTLDGWSGQQLNADFFTLGSRLDSPIVHLASI</sequence>
<keyword evidence="5" id="KW-1185">Reference proteome</keyword>
<dbReference type="CDD" id="cd12148">
    <property type="entry name" value="fungal_TF_MHR"/>
    <property type="match status" value="1"/>
</dbReference>
<dbReference type="AlphaFoldDB" id="A0A2C5Z8E7"/>
<dbReference type="GO" id="GO:0003677">
    <property type="term" value="F:DNA binding"/>
    <property type="evidence" value="ECO:0007669"/>
    <property type="project" value="InterPro"/>
</dbReference>
<gene>
    <name evidence="4" type="ORF">CDD82_4129</name>
</gene>
<evidence type="ECO:0000313" key="5">
    <source>
        <dbReference type="Proteomes" id="UP000224854"/>
    </source>
</evidence>
<keyword evidence="1" id="KW-0479">Metal-binding</keyword>
<organism evidence="4 5">
    <name type="scientific">Ophiocordyceps australis</name>
    <dbReference type="NCBI Taxonomy" id="1399860"/>
    <lineage>
        <taxon>Eukaryota</taxon>
        <taxon>Fungi</taxon>
        <taxon>Dikarya</taxon>
        <taxon>Ascomycota</taxon>
        <taxon>Pezizomycotina</taxon>
        <taxon>Sordariomycetes</taxon>
        <taxon>Hypocreomycetidae</taxon>
        <taxon>Hypocreales</taxon>
        <taxon>Ophiocordycipitaceae</taxon>
        <taxon>Ophiocordyceps</taxon>
    </lineage>
</organism>
<dbReference type="CDD" id="cd00067">
    <property type="entry name" value="GAL4"/>
    <property type="match status" value="1"/>
</dbReference>
<dbReference type="InterPro" id="IPR007219">
    <property type="entry name" value="XnlR_reg_dom"/>
</dbReference>
<name>A0A2C5Z8E7_9HYPO</name>
<dbReference type="OrthoDB" id="103819at2759"/>